<feature type="domain" description="Flagellar basal-body/hook protein C-terminal" evidence="6">
    <location>
        <begin position="362"/>
        <end position="405"/>
    </location>
</feature>
<dbReference type="InterPro" id="IPR037925">
    <property type="entry name" value="FlgE/F/G-like"/>
</dbReference>
<dbReference type="SUPFAM" id="SSF117143">
    <property type="entry name" value="Flagellar hook protein flgE"/>
    <property type="match status" value="1"/>
</dbReference>
<reference evidence="9 10" key="1">
    <citation type="submission" date="2016-04" db="EMBL/GenBank/DDBJ databases">
        <title>ATOL: Assembling a taxonomically balanced genome-scale reconstruction of the evolutionary history of the Enterobacteriaceae.</title>
        <authorList>
            <person name="Plunkett G.III."/>
            <person name="Neeno-Eckwall E.C."/>
            <person name="Glasner J.D."/>
            <person name="Perna N.T."/>
        </authorList>
    </citation>
    <scope>NUCLEOTIDE SEQUENCE [LARGE SCALE GENOMIC DNA]</scope>
    <source>
        <strain evidence="9 10">ATCC 51602</strain>
    </source>
</reference>
<evidence type="ECO:0000259" key="8">
    <source>
        <dbReference type="Pfam" id="PF22692"/>
    </source>
</evidence>
<dbReference type="RefSeq" id="WP_064544163.1">
    <property type="nucleotide sequence ID" value="NZ_LXEQ01000033.1"/>
</dbReference>
<dbReference type="Pfam" id="PF22692">
    <property type="entry name" value="LlgE_F_G_D1"/>
    <property type="match status" value="1"/>
</dbReference>
<comment type="similarity">
    <text evidence="2 5">Belongs to the flagella basal body rod proteins family.</text>
</comment>
<evidence type="ECO:0000259" key="7">
    <source>
        <dbReference type="Pfam" id="PF07559"/>
    </source>
</evidence>
<dbReference type="NCBIfam" id="NF005286">
    <property type="entry name" value="PRK06803.1"/>
    <property type="match status" value="1"/>
</dbReference>
<proteinExistence type="inferred from homology"/>
<evidence type="ECO:0000256" key="1">
    <source>
        <dbReference type="ARBA" id="ARBA00004117"/>
    </source>
</evidence>
<protein>
    <recommendedName>
        <fullName evidence="3 5">Flagellar hook protein FlgE</fullName>
    </recommendedName>
</protein>
<dbReference type="Pfam" id="PF07559">
    <property type="entry name" value="FlgE_D2"/>
    <property type="match status" value="1"/>
</dbReference>
<dbReference type="InterPro" id="IPR010930">
    <property type="entry name" value="Flg_bb/hook_C_dom"/>
</dbReference>
<dbReference type="InterPro" id="IPR053967">
    <property type="entry name" value="LlgE_F_G-like_D1"/>
</dbReference>
<sequence>MSYAISVSGLNAASQSLNTISMDIANSATVGYMESTTTFSALYAGGQAAGVSSGYTTQNFSALGTTTFTGRDLDMAITGDGFFITQGADGQTYYTRAGNFHQDEDGYIVDSNGNRVQGYPVDENGNIMSGQLDDLQLDNGSMPPMETSDVDLGMNLDQNAEIIDRTTTTFDPSDPNSYHSTNSTVVYDSMGNQHTVSQYYTKTADGSWEVQVYMDGQPANGYCTPPGPQTLQFDTDGNLVSGGNFTLDIPLNDPLLQGAGAMSIEVDLTQTTQYAVPFSNQLNSSNGYPAGDQTGVTVDEYGNIYATYSNGETMLQGQVVLATFPNPEALAVADNTSWTQTSTSGQPLYGTPGTGVYGGIESQSLQNSTTDVTGEMVYMMEVQRNYQANTKAIAVQSQLDQVLMQAI</sequence>
<evidence type="ECO:0000256" key="3">
    <source>
        <dbReference type="ARBA" id="ARBA00019015"/>
    </source>
</evidence>
<keyword evidence="9" id="KW-0966">Cell projection</keyword>
<dbReference type="InterPro" id="IPR020013">
    <property type="entry name" value="Flagellar_FlgE/F/G"/>
</dbReference>
<dbReference type="InterPro" id="IPR011491">
    <property type="entry name" value="FlgE_D2"/>
</dbReference>
<dbReference type="Proteomes" id="UP000078407">
    <property type="component" value="Unassembled WGS sequence"/>
</dbReference>
<keyword evidence="9" id="KW-0969">Cilium</keyword>
<dbReference type="NCBIfam" id="TIGR03506">
    <property type="entry name" value="FlgEFG_subfam"/>
    <property type="match status" value="1"/>
</dbReference>
<comment type="subcellular location">
    <subcellularLocation>
        <location evidence="1 5">Bacterial flagellum basal body</location>
    </subcellularLocation>
</comment>
<organism evidence="9 10">
    <name type="scientific">Buttiauxella ferragutiae ATCC 51602</name>
    <dbReference type="NCBI Taxonomy" id="1354252"/>
    <lineage>
        <taxon>Bacteria</taxon>
        <taxon>Pseudomonadati</taxon>
        <taxon>Pseudomonadota</taxon>
        <taxon>Gammaproteobacteria</taxon>
        <taxon>Enterobacterales</taxon>
        <taxon>Enterobacteriaceae</taxon>
        <taxon>Buttiauxella</taxon>
    </lineage>
</organism>
<dbReference type="Gene3D" id="2.60.98.20">
    <property type="entry name" value="Flagellar hook protein FlgE"/>
    <property type="match status" value="1"/>
</dbReference>
<feature type="domain" description="Flagellar hook protein FlgE/F/G-like D1" evidence="8">
    <location>
        <begin position="76"/>
        <end position="126"/>
    </location>
</feature>
<gene>
    <name evidence="9" type="ORF">M976_01942</name>
</gene>
<dbReference type="EMBL" id="LXEQ01000033">
    <property type="protein sequence ID" value="OAT28103.1"/>
    <property type="molecule type" value="Genomic_DNA"/>
</dbReference>
<comment type="function">
    <text evidence="5">A flexible structure which links the flagellar filament to the drive apparatus in the basal body.</text>
</comment>
<evidence type="ECO:0000256" key="4">
    <source>
        <dbReference type="ARBA" id="ARBA00023143"/>
    </source>
</evidence>
<evidence type="ECO:0000313" key="9">
    <source>
        <dbReference type="EMBL" id="OAT28103.1"/>
    </source>
</evidence>
<name>A0ABX2W8W0_9ENTR</name>
<keyword evidence="4 5" id="KW-0975">Bacterial flagellum</keyword>
<dbReference type="InterPro" id="IPR037058">
    <property type="entry name" value="Falgellar_hook_FlgE_sf"/>
</dbReference>
<keyword evidence="9" id="KW-0282">Flagellum</keyword>
<dbReference type="PANTHER" id="PTHR30435">
    <property type="entry name" value="FLAGELLAR PROTEIN"/>
    <property type="match status" value="1"/>
</dbReference>
<evidence type="ECO:0000259" key="6">
    <source>
        <dbReference type="Pfam" id="PF06429"/>
    </source>
</evidence>
<evidence type="ECO:0000256" key="5">
    <source>
        <dbReference type="RuleBase" id="RU362116"/>
    </source>
</evidence>
<feature type="domain" description="Flagellar hook protein FlgE D2" evidence="7">
    <location>
        <begin position="155"/>
        <end position="288"/>
    </location>
</feature>
<accession>A0ABX2W8W0</accession>
<evidence type="ECO:0000313" key="10">
    <source>
        <dbReference type="Proteomes" id="UP000078407"/>
    </source>
</evidence>
<keyword evidence="10" id="KW-1185">Reference proteome</keyword>
<dbReference type="PANTHER" id="PTHR30435:SF1">
    <property type="entry name" value="FLAGELLAR HOOK PROTEIN FLGE"/>
    <property type="match status" value="1"/>
</dbReference>
<comment type="caution">
    <text evidence="9">The sequence shown here is derived from an EMBL/GenBank/DDBJ whole genome shotgun (WGS) entry which is preliminary data.</text>
</comment>
<dbReference type="Pfam" id="PF06429">
    <property type="entry name" value="Flg_bbr_C"/>
    <property type="match status" value="1"/>
</dbReference>
<evidence type="ECO:0000256" key="2">
    <source>
        <dbReference type="ARBA" id="ARBA00009677"/>
    </source>
</evidence>